<dbReference type="PATRIC" id="fig|727.582.peg.1366"/>
<reference evidence="1 2" key="1">
    <citation type="submission" date="2014-05" db="EMBL/GenBank/DDBJ databases">
        <title>Methylome analysis of the phasevarions of Haemophilus influenzae.</title>
        <authorList>
            <person name="Atack J.M."/>
            <person name="Fox K.L."/>
            <person name="Power P.M."/>
            <person name="Clark T."/>
            <person name="Jurcisek J."/>
            <person name="Korlach J."/>
            <person name="Bakaletz L.O."/>
            <person name="Jennings M.P."/>
        </authorList>
    </citation>
    <scope>NUCLEOTIDE SEQUENCE [LARGE SCALE GENOMIC DNA]</scope>
    <source>
        <strain evidence="1 2">1209</strain>
    </source>
</reference>
<dbReference type="AlphaFoldDB" id="A0A158SYD1"/>
<name>A0A158SYD1_HAEIF</name>
<dbReference type="EMBL" id="JMQP01000002">
    <property type="protein sequence ID" value="KIS35875.1"/>
    <property type="molecule type" value="Genomic_DNA"/>
</dbReference>
<comment type="caution">
    <text evidence="1">The sequence shown here is derived from an EMBL/GenBank/DDBJ whole genome shotgun (WGS) entry which is preliminary data.</text>
</comment>
<organism evidence="1 2">
    <name type="scientific">Haemophilus influenzae</name>
    <dbReference type="NCBI Taxonomy" id="727"/>
    <lineage>
        <taxon>Bacteria</taxon>
        <taxon>Pseudomonadati</taxon>
        <taxon>Pseudomonadota</taxon>
        <taxon>Gammaproteobacteria</taxon>
        <taxon>Pasteurellales</taxon>
        <taxon>Pasteurellaceae</taxon>
        <taxon>Haemophilus</taxon>
    </lineage>
</organism>
<evidence type="ECO:0000313" key="1">
    <source>
        <dbReference type="EMBL" id="KIS35875.1"/>
    </source>
</evidence>
<protein>
    <submittedName>
        <fullName evidence="1">Uncharacterized protein</fullName>
    </submittedName>
</protein>
<sequence>MDLLLKNRYSSHLINQRFYDDLYTRECYFNEINII</sequence>
<gene>
    <name evidence="1" type="ORF">NTHI1209_01493</name>
</gene>
<proteinExistence type="predicted"/>
<evidence type="ECO:0000313" key="2">
    <source>
        <dbReference type="Proteomes" id="UP000050700"/>
    </source>
</evidence>
<dbReference type="Proteomes" id="UP000050700">
    <property type="component" value="Unassembled WGS sequence"/>
</dbReference>
<accession>A0A158SYD1</accession>